<dbReference type="EMBL" id="MJFZ01001040">
    <property type="protein sequence ID" value="RAW23525.1"/>
    <property type="molecule type" value="Genomic_DNA"/>
</dbReference>
<dbReference type="EMBL" id="JAENGZ010001169">
    <property type="protein sequence ID" value="KAG6950088.1"/>
    <property type="molecule type" value="Genomic_DNA"/>
</dbReference>
<evidence type="ECO:0000313" key="3">
    <source>
        <dbReference type="EMBL" id="KAG3212382.1"/>
    </source>
</evidence>
<comment type="caution">
    <text evidence="5">The sequence shown here is derived from an EMBL/GenBank/DDBJ whole genome shotgun (WGS) entry which is preliminary data.</text>
</comment>
<evidence type="ECO:0008006" key="7">
    <source>
        <dbReference type="Google" id="ProtNLM"/>
    </source>
</evidence>
<sequence length="129" mass="14502">MALSAAGMLLMPIFGLLLRFQPHFVHGLHTSASNAEINCYIVGGLYAGVFLVCNLLLALKTRGCFDKKHGEVQDDISRRNQRFRLPFVELESKEFVKAMDDMDRRTAVVPTSKQTLELPTKFPSKVDTM</sequence>
<organism evidence="5 6">
    <name type="scientific">Phytophthora cactorum</name>
    <dbReference type="NCBI Taxonomy" id="29920"/>
    <lineage>
        <taxon>Eukaryota</taxon>
        <taxon>Sar</taxon>
        <taxon>Stramenopiles</taxon>
        <taxon>Oomycota</taxon>
        <taxon>Peronosporomycetes</taxon>
        <taxon>Peronosporales</taxon>
        <taxon>Peronosporaceae</taxon>
        <taxon>Phytophthora</taxon>
    </lineage>
</organism>
<evidence type="ECO:0000313" key="5">
    <source>
        <dbReference type="EMBL" id="RAW23525.1"/>
    </source>
</evidence>
<reference evidence="4" key="3">
    <citation type="submission" date="2021-01" db="EMBL/GenBank/DDBJ databases">
        <title>Phytophthora aleatoria, a newly-described species from Pinus radiata is distinct from Phytophthora cactorum isolates based on comparative genomics.</title>
        <authorList>
            <person name="Mcdougal R."/>
            <person name="Panda P."/>
            <person name="Williams N."/>
            <person name="Studholme D.J."/>
        </authorList>
    </citation>
    <scope>NUCLEOTIDE SEQUENCE</scope>
    <source>
        <strain evidence="4">NZFS 3830</strain>
    </source>
</reference>
<dbReference type="AlphaFoldDB" id="A0A329RFT8"/>
<evidence type="ECO:0000313" key="4">
    <source>
        <dbReference type="EMBL" id="KAG6950088.1"/>
    </source>
</evidence>
<keyword evidence="6" id="KW-1185">Reference proteome</keyword>
<dbReference type="Proteomes" id="UP000251314">
    <property type="component" value="Unassembled WGS sequence"/>
</dbReference>
<protein>
    <recommendedName>
        <fullName evidence="7">Major facilitator superfamily domain</fullName>
    </recommendedName>
</protein>
<dbReference type="VEuPathDB" id="FungiDB:PC110_g20042"/>
<evidence type="ECO:0000313" key="6">
    <source>
        <dbReference type="Proteomes" id="UP000251314"/>
    </source>
</evidence>
<accession>A0A329RFT8</accession>
<reference evidence="5 6" key="1">
    <citation type="submission" date="2018-01" db="EMBL/GenBank/DDBJ databases">
        <title>Draft genome of the strawberry crown rot pathogen Phytophthora cactorum.</title>
        <authorList>
            <person name="Armitage A.D."/>
            <person name="Lysoe E."/>
            <person name="Nellist C.F."/>
            <person name="Harrison R.J."/>
            <person name="Brurberg M.B."/>
        </authorList>
    </citation>
    <scope>NUCLEOTIDE SEQUENCE [LARGE SCALE GENOMIC DNA]</scope>
    <source>
        <strain evidence="5 6">10300</strain>
    </source>
</reference>
<dbReference type="Proteomes" id="UP000688947">
    <property type="component" value="Unassembled WGS sequence"/>
</dbReference>
<keyword evidence="2" id="KW-0732">Signal</keyword>
<gene>
    <name evidence="4" type="ORF">JG687_00014457</name>
    <name evidence="5" type="ORF">PC110_g20042</name>
    <name evidence="3" type="ORF">PC129_g16653</name>
</gene>
<proteinExistence type="predicted"/>
<dbReference type="Proteomes" id="UP000760860">
    <property type="component" value="Unassembled WGS sequence"/>
</dbReference>
<dbReference type="OrthoDB" id="106974at2759"/>
<keyword evidence="1" id="KW-0812">Transmembrane</keyword>
<evidence type="ECO:0000256" key="2">
    <source>
        <dbReference type="SAM" id="SignalP"/>
    </source>
</evidence>
<keyword evidence="1" id="KW-1133">Transmembrane helix</keyword>
<feature type="transmembrane region" description="Helical" evidence="1">
    <location>
        <begin position="37"/>
        <end position="59"/>
    </location>
</feature>
<feature type="signal peptide" evidence="2">
    <location>
        <begin position="1"/>
        <end position="27"/>
    </location>
</feature>
<keyword evidence="1" id="KW-0472">Membrane</keyword>
<evidence type="ECO:0000256" key="1">
    <source>
        <dbReference type="SAM" id="Phobius"/>
    </source>
</evidence>
<dbReference type="EMBL" id="RCMV01000843">
    <property type="protein sequence ID" value="KAG3212382.1"/>
    <property type="molecule type" value="Genomic_DNA"/>
</dbReference>
<name>A0A329RFT8_9STRA</name>
<reference evidence="3" key="2">
    <citation type="submission" date="2018-05" db="EMBL/GenBank/DDBJ databases">
        <title>Effector identification in a new, highly contiguous assembly of the strawberry crown rot pathogen Phytophthora cactorum.</title>
        <authorList>
            <person name="Armitage A.D."/>
            <person name="Nellist C.F."/>
            <person name="Bates H."/>
            <person name="Vickerstaff R.J."/>
            <person name="Harrison R.J."/>
        </authorList>
    </citation>
    <scope>NUCLEOTIDE SEQUENCE</scope>
    <source>
        <strain evidence="3">P421</strain>
    </source>
</reference>
<feature type="chain" id="PRO_5039985398" description="Major facilitator superfamily domain" evidence="2">
    <location>
        <begin position="28"/>
        <end position="129"/>
    </location>
</feature>